<sequence length="158" mass="17540">MAYFAVFMRLMRNEDSILCTLGAQHSHNKVAAALATRNSNVRESLKQKTGRDFLAGTKNSNSAMHLVKSMKPRALPTSGLASGSLKNEKSLSGSTFSSCDELYCRNSSRVLLSPSIDCDDHNFALSPEIINLRTSRREAHCFHFENNVREDKSMLRAA</sequence>
<name>A0ABD2WG42_9HYME</name>
<gene>
    <name evidence="1" type="ORF">TKK_013758</name>
</gene>
<dbReference type="EMBL" id="JBJJXI010000108">
    <property type="protein sequence ID" value="KAL3391863.1"/>
    <property type="molecule type" value="Genomic_DNA"/>
</dbReference>
<keyword evidence="2" id="KW-1185">Reference proteome</keyword>
<evidence type="ECO:0000313" key="1">
    <source>
        <dbReference type="EMBL" id="KAL3391863.1"/>
    </source>
</evidence>
<reference evidence="1 2" key="1">
    <citation type="journal article" date="2024" name="bioRxiv">
        <title>A reference genome for Trichogramma kaykai: A tiny desert-dwelling parasitoid wasp with competing sex-ratio distorters.</title>
        <authorList>
            <person name="Culotta J."/>
            <person name="Lindsey A.R."/>
        </authorList>
    </citation>
    <scope>NUCLEOTIDE SEQUENCE [LARGE SCALE GENOMIC DNA]</scope>
    <source>
        <strain evidence="1 2">KSX58</strain>
    </source>
</reference>
<accession>A0ABD2WG42</accession>
<comment type="caution">
    <text evidence="1">The sequence shown here is derived from an EMBL/GenBank/DDBJ whole genome shotgun (WGS) entry which is preliminary data.</text>
</comment>
<organism evidence="1 2">
    <name type="scientific">Trichogramma kaykai</name>
    <dbReference type="NCBI Taxonomy" id="54128"/>
    <lineage>
        <taxon>Eukaryota</taxon>
        <taxon>Metazoa</taxon>
        <taxon>Ecdysozoa</taxon>
        <taxon>Arthropoda</taxon>
        <taxon>Hexapoda</taxon>
        <taxon>Insecta</taxon>
        <taxon>Pterygota</taxon>
        <taxon>Neoptera</taxon>
        <taxon>Endopterygota</taxon>
        <taxon>Hymenoptera</taxon>
        <taxon>Apocrita</taxon>
        <taxon>Proctotrupomorpha</taxon>
        <taxon>Chalcidoidea</taxon>
        <taxon>Trichogrammatidae</taxon>
        <taxon>Trichogramma</taxon>
    </lineage>
</organism>
<proteinExistence type="predicted"/>
<evidence type="ECO:0000313" key="2">
    <source>
        <dbReference type="Proteomes" id="UP001627154"/>
    </source>
</evidence>
<protein>
    <submittedName>
        <fullName evidence="1">Uncharacterized protein</fullName>
    </submittedName>
</protein>
<dbReference type="AlphaFoldDB" id="A0ABD2WG42"/>
<dbReference type="Proteomes" id="UP001627154">
    <property type="component" value="Unassembled WGS sequence"/>
</dbReference>